<evidence type="ECO:0000256" key="3">
    <source>
        <dbReference type="ARBA" id="ARBA00004370"/>
    </source>
</evidence>
<evidence type="ECO:0000256" key="13">
    <source>
        <dbReference type="SAM" id="MobiDB-lite"/>
    </source>
</evidence>
<dbReference type="InterPro" id="IPR014314">
    <property type="entry name" value="Succ_DH_cytb556"/>
</dbReference>
<keyword evidence="10" id="KW-0408">Iron</keyword>
<comment type="subunit">
    <text evidence="12">Part of an enzyme complex containing four subunits: a flavoprotein, an iron-sulfur protein, plus two membrane-anchoring proteins, SdhC and SdhD. The complex can form homotrimers.</text>
</comment>
<evidence type="ECO:0000313" key="15">
    <source>
        <dbReference type="EMBL" id="URI15180.1"/>
    </source>
</evidence>
<name>A0ABY4SM77_9CAUL</name>
<keyword evidence="6" id="KW-0349">Heme</keyword>
<proteinExistence type="inferred from homology"/>
<gene>
    <name evidence="15" type="primary">sdhC</name>
    <name evidence="15" type="ORF">M8231_15545</name>
</gene>
<evidence type="ECO:0000256" key="4">
    <source>
        <dbReference type="ARBA" id="ARBA00007244"/>
    </source>
</evidence>
<evidence type="ECO:0000256" key="1">
    <source>
        <dbReference type="ARBA" id="ARBA00001971"/>
    </source>
</evidence>
<keyword evidence="11 14" id="KW-0472">Membrane</keyword>
<sequence>MTHPNPTSGDARDDQTGRFVTQPNGHVRPLSPHISVWRWHITMAASILFRVTIGAMTVAALIALAWLAAAAAGPDAYAGALAFAGSPLGLFIGFGLTVVLFSFILNGARHLINDTGAALTIKPANLLSAIAVWGPIPLAVLFWIALFATGRVSL</sequence>
<dbReference type="PANTHER" id="PTHR10978">
    <property type="entry name" value="SUCCINATE DEHYDROGENASE CYTOCHROME B560 SUBUNIT"/>
    <property type="match status" value="1"/>
</dbReference>
<evidence type="ECO:0000256" key="6">
    <source>
        <dbReference type="ARBA" id="ARBA00022617"/>
    </source>
</evidence>
<comment type="subcellular location">
    <subcellularLocation>
        <location evidence="3">Membrane</location>
    </subcellularLocation>
</comment>
<keyword evidence="8" id="KW-0479">Metal-binding</keyword>
<feature type="region of interest" description="Disordered" evidence="13">
    <location>
        <begin position="1"/>
        <end position="26"/>
    </location>
</feature>
<evidence type="ECO:0000256" key="11">
    <source>
        <dbReference type="ARBA" id="ARBA00023136"/>
    </source>
</evidence>
<evidence type="ECO:0000256" key="5">
    <source>
        <dbReference type="ARBA" id="ARBA00020076"/>
    </source>
</evidence>
<dbReference type="NCBIfam" id="TIGR02970">
    <property type="entry name" value="succ_dehyd_cytB"/>
    <property type="match status" value="1"/>
</dbReference>
<organism evidence="15 16">
    <name type="scientific">Brevundimonas albigilva</name>
    <dbReference type="NCBI Taxonomy" id="1312364"/>
    <lineage>
        <taxon>Bacteria</taxon>
        <taxon>Pseudomonadati</taxon>
        <taxon>Pseudomonadota</taxon>
        <taxon>Alphaproteobacteria</taxon>
        <taxon>Caulobacterales</taxon>
        <taxon>Caulobacteraceae</taxon>
        <taxon>Brevundimonas</taxon>
    </lineage>
</organism>
<evidence type="ECO:0000256" key="12">
    <source>
        <dbReference type="ARBA" id="ARBA00025912"/>
    </source>
</evidence>
<keyword evidence="9 14" id="KW-1133">Transmembrane helix</keyword>
<dbReference type="CDD" id="cd03499">
    <property type="entry name" value="SQR_TypeC_SdhC"/>
    <property type="match status" value="1"/>
</dbReference>
<comment type="function">
    <text evidence="2">Membrane-anchoring subunit of succinate dehydrogenase (SDH).</text>
</comment>
<comment type="cofactor">
    <cofactor evidence="1">
        <name>heme</name>
        <dbReference type="ChEBI" id="CHEBI:30413"/>
    </cofactor>
</comment>
<keyword evidence="7 14" id="KW-0812">Transmembrane</keyword>
<protein>
    <recommendedName>
        <fullName evidence="5">Succinate dehydrogenase cytochrome b556 subunit</fullName>
    </recommendedName>
</protein>
<evidence type="ECO:0000256" key="9">
    <source>
        <dbReference type="ARBA" id="ARBA00022989"/>
    </source>
</evidence>
<evidence type="ECO:0000256" key="7">
    <source>
        <dbReference type="ARBA" id="ARBA00022692"/>
    </source>
</evidence>
<reference evidence="15" key="1">
    <citation type="submission" date="2022-05" db="EMBL/GenBank/DDBJ databases">
        <title>Brevundimonas albigilva TT17 genome sequence.</title>
        <authorList>
            <person name="Lee K."/>
            <person name="Son H."/>
        </authorList>
    </citation>
    <scope>NUCLEOTIDE SEQUENCE</scope>
    <source>
        <strain evidence="15">TT17</strain>
    </source>
</reference>
<dbReference type="Gene3D" id="1.20.1300.10">
    <property type="entry name" value="Fumarate reductase/succinate dehydrogenase, transmembrane subunit"/>
    <property type="match status" value="1"/>
</dbReference>
<dbReference type="Pfam" id="PF01127">
    <property type="entry name" value="Sdh_cyt"/>
    <property type="match status" value="1"/>
</dbReference>
<feature type="transmembrane region" description="Helical" evidence="14">
    <location>
        <begin position="126"/>
        <end position="148"/>
    </location>
</feature>
<evidence type="ECO:0000256" key="2">
    <source>
        <dbReference type="ARBA" id="ARBA00004050"/>
    </source>
</evidence>
<dbReference type="InterPro" id="IPR034804">
    <property type="entry name" value="SQR/QFR_C/D"/>
</dbReference>
<dbReference type="PANTHER" id="PTHR10978:SF5">
    <property type="entry name" value="SUCCINATE DEHYDROGENASE CYTOCHROME B560 SUBUNIT, MITOCHONDRIAL"/>
    <property type="match status" value="1"/>
</dbReference>
<dbReference type="EMBL" id="CP097649">
    <property type="protein sequence ID" value="URI15180.1"/>
    <property type="molecule type" value="Genomic_DNA"/>
</dbReference>
<feature type="transmembrane region" description="Helical" evidence="14">
    <location>
        <begin position="47"/>
        <end position="69"/>
    </location>
</feature>
<dbReference type="Proteomes" id="UP001055429">
    <property type="component" value="Chromosome"/>
</dbReference>
<comment type="similarity">
    <text evidence="4">Belongs to the cytochrome b560 family.</text>
</comment>
<evidence type="ECO:0000256" key="10">
    <source>
        <dbReference type="ARBA" id="ARBA00023004"/>
    </source>
</evidence>
<evidence type="ECO:0000256" key="14">
    <source>
        <dbReference type="SAM" id="Phobius"/>
    </source>
</evidence>
<keyword evidence="16" id="KW-1185">Reference proteome</keyword>
<dbReference type="InterPro" id="IPR000701">
    <property type="entry name" value="SuccDH_FuR_B_TM-su"/>
</dbReference>
<evidence type="ECO:0000313" key="16">
    <source>
        <dbReference type="Proteomes" id="UP001055429"/>
    </source>
</evidence>
<feature type="transmembrane region" description="Helical" evidence="14">
    <location>
        <begin position="81"/>
        <end position="105"/>
    </location>
</feature>
<accession>A0ABY4SM77</accession>
<dbReference type="SUPFAM" id="SSF81343">
    <property type="entry name" value="Fumarate reductase respiratory complex transmembrane subunits"/>
    <property type="match status" value="1"/>
</dbReference>
<dbReference type="RefSeq" id="WP_249751761.1">
    <property type="nucleotide sequence ID" value="NZ_CP097298.1"/>
</dbReference>
<evidence type="ECO:0000256" key="8">
    <source>
        <dbReference type="ARBA" id="ARBA00022723"/>
    </source>
</evidence>